<dbReference type="SMART" id="SM00855">
    <property type="entry name" value="PGAM"/>
    <property type="match status" value="1"/>
</dbReference>
<dbReference type="EMBL" id="CP159837">
    <property type="protein sequence ID" value="XCM35200.1"/>
    <property type="molecule type" value="Genomic_DNA"/>
</dbReference>
<dbReference type="AlphaFoldDB" id="A0AAU8J8Y1"/>
<reference evidence="1" key="1">
    <citation type="submission" date="2024-07" db="EMBL/GenBank/DDBJ databases">
        <authorList>
            <person name="Kim Y.J."/>
            <person name="Jeong J.Y."/>
        </authorList>
    </citation>
    <scope>NUCLEOTIDE SEQUENCE</scope>
    <source>
        <strain evidence="1">GIHE-MW2</strain>
    </source>
</reference>
<dbReference type="InterPro" id="IPR029033">
    <property type="entry name" value="His_PPase_superfam"/>
</dbReference>
<dbReference type="Gene3D" id="3.40.50.1240">
    <property type="entry name" value="Phosphoglycerate mutase-like"/>
    <property type="match status" value="1"/>
</dbReference>
<evidence type="ECO:0000313" key="1">
    <source>
        <dbReference type="EMBL" id="XCM35200.1"/>
    </source>
</evidence>
<dbReference type="SUPFAM" id="SSF53254">
    <property type="entry name" value="Phosphoglycerate mutase-like"/>
    <property type="match status" value="1"/>
</dbReference>
<dbReference type="RefSeq" id="WP_354634817.1">
    <property type="nucleotide sequence ID" value="NZ_CP159837.1"/>
</dbReference>
<name>A0AAU8J8Y1_9CYAN</name>
<dbReference type="CDD" id="cd07067">
    <property type="entry name" value="HP_PGM_like"/>
    <property type="match status" value="1"/>
</dbReference>
<organism evidence="1">
    <name type="scientific">Planktothricoides raciborskii GIHE-MW2</name>
    <dbReference type="NCBI Taxonomy" id="2792601"/>
    <lineage>
        <taxon>Bacteria</taxon>
        <taxon>Bacillati</taxon>
        <taxon>Cyanobacteriota</taxon>
        <taxon>Cyanophyceae</taxon>
        <taxon>Oscillatoriophycideae</taxon>
        <taxon>Oscillatoriales</taxon>
        <taxon>Oscillatoriaceae</taxon>
        <taxon>Planktothricoides</taxon>
    </lineage>
</organism>
<protein>
    <submittedName>
        <fullName evidence="1">Histidine phosphatase family protein</fullName>
        <ecNumber evidence="1">3.1.3.-</ecNumber>
    </submittedName>
</protein>
<dbReference type="InterPro" id="IPR051710">
    <property type="entry name" value="Phosphatase_SH3-domain"/>
</dbReference>
<dbReference type="PANTHER" id="PTHR16469:SF51">
    <property type="entry name" value="TRANSCRIPTION FACTOR TAU 55 KDA SUBUNIT"/>
    <property type="match status" value="1"/>
</dbReference>
<keyword evidence="1" id="KW-0378">Hydrolase</keyword>
<dbReference type="EC" id="3.1.3.-" evidence="1"/>
<gene>
    <name evidence="1" type="ORF">ABWT76_003859</name>
</gene>
<dbReference type="Pfam" id="PF00300">
    <property type="entry name" value="His_Phos_1"/>
    <property type="match status" value="1"/>
</dbReference>
<dbReference type="PANTHER" id="PTHR16469">
    <property type="entry name" value="UBIQUITIN-ASSOCIATED AND SH3 DOMAIN-CONTAINING BA-RELATED"/>
    <property type="match status" value="1"/>
</dbReference>
<dbReference type="GO" id="GO:0016787">
    <property type="term" value="F:hydrolase activity"/>
    <property type="evidence" value="ECO:0007669"/>
    <property type="project" value="UniProtKB-KW"/>
</dbReference>
<sequence length="228" mass="25761">MSQTIWIARHGNRLDFVRPEWFDTADRRYDPPLSKDGFVQAKQLAQRLKGENIRHIFASPFLRTVQTAHAVAEALDLPLKLEWGICEWLNPEWMSTKPETAPLAELVKKYPRIDLNYQSYLVPQYPEAPESVCLNRAAKTASYLAATFSEDILLVGHGATVLGSTMGFIPGVTDFDIRTPLCCLVKLVRENDQWAIPQSGSHWRIALNGDTSHLDEPISSRTTAWSIK</sequence>
<proteinExistence type="predicted"/>
<dbReference type="InterPro" id="IPR013078">
    <property type="entry name" value="His_Pase_superF_clade-1"/>
</dbReference>
<accession>A0AAU8J8Y1</accession>